<reference evidence="2" key="1">
    <citation type="submission" date="2019-10" db="EMBL/GenBank/DDBJ databases">
        <authorList>
            <person name="Nor Muhammad N."/>
        </authorList>
    </citation>
    <scope>NUCLEOTIDE SEQUENCE</scope>
</reference>
<dbReference type="Gene3D" id="3.40.50.1110">
    <property type="entry name" value="SGNH hydrolase"/>
    <property type="match status" value="1"/>
</dbReference>
<keyword evidence="1" id="KW-0732">Signal</keyword>
<feature type="signal peptide" evidence="1">
    <location>
        <begin position="1"/>
        <end position="22"/>
    </location>
</feature>
<accession>A0A5K1JZC0</accession>
<organism evidence="2">
    <name type="scientific">Ganoderma boninense</name>
    <dbReference type="NCBI Taxonomy" id="34458"/>
    <lineage>
        <taxon>Eukaryota</taxon>
        <taxon>Fungi</taxon>
        <taxon>Dikarya</taxon>
        <taxon>Basidiomycota</taxon>
        <taxon>Agaricomycotina</taxon>
        <taxon>Agaricomycetes</taxon>
        <taxon>Polyporales</taxon>
        <taxon>Polyporaceae</taxon>
        <taxon>Ganoderma</taxon>
    </lineage>
</organism>
<evidence type="ECO:0000313" key="2">
    <source>
        <dbReference type="EMBL" id="VWO98163.1"/>
    </source>
</evidence>
<proteinExistence type="predicted"/>
<dbReference type="AlphaFoldDB" id="A0A5K1JZC0"/>
<feature type="chain" id="PRO_5023943033" description="Carbohydrate esterase family 16 protein" evidence="1">
    <location>
        <begin position="23"/>
        <end position="326"/>
    </location>
</feature>
<sequence>MKALLSTIFLLSSLLSATASRARDVDSPQHVLSPPQVDRNNGIHLAVSPACGPLSGAVSDVNAGINLKRIKTIVAFGDSYTDGGRTDGGPLAPPVVTPPDAGAGGRSTDGKVWVENLADDIGATLMDYACRDYAFVRTFLGQSNTLDPNSTLYVIFFGINDFGDSRSDGEANLQAAAQVILSQIRILASAPTNARNILLADVYGLGTHTPAGDAMVQTVFSGLYDLHRGVNSTGHGEGVNGQAPGPALNVAFSQFSTIWDGVFGEPGYEAFGYVSTEACIRICCVTTGMCDDPEHYFYYIPNHPSKEGMRIMADYAEEVLERCAEA</sequence>
<dbReference type="InterPro" id="IPR036514">
    <property type="entry name" value="SGNH_hydro_sf"/>
</dbReference>
<gene>
    <name evidence="2" type="primary">I1RDG6</name>
</gene>
<protein>
    <recommendedName>
        <fullName evidence="3">Carbohydrate esterase family 16 protein</fullName>
    </recommendedName>
</protein>
<name>A0A5K1JZC0_9APHY</name>
<dbReference type="EMBL" id="LR726768">
    <property type="protein sequence ID" value="VWO98163.1"/>
    <property type="molecule type" value="Genomic_DNA"/>
</dbReference>
<dbReference type="SUPFAM" id="SSF52266">
    <property type="entry name" value="SGNH hydrolase"/>
    <property type="match status" value="1"/>
</dbReference>
<evidence type="ECO:0008006" key="3">
    <source>
        <dbReference type="Google" id="ProtNLM"/>
    </source>
</evidence>
<dbReference type="GO" id="GO:0016788">
    <property type="term" value="F:hydrolase activity, acting on ester bonds"/>
    <property type="evidence" value="ECO:0007669"/>
    <property type="project" value="InterPro"/>
</dbReference>
<dbReference type="Pfam" id="PF00657">
    <property type="entry name" value="Lipase_GDSL"/>
    <property type="match status" value="1"/>
</dbReference>
<dbReference type="InterPro" id="IPR001087">
    <property type="entry name" value="GDSL"/>
</dbReference>
<evidence type="ECO:0000256" key="1">
    <source>
        <dbReference type="SAM" id="SignalP"/>
    </source>
</evidence>